<name>A0A4R2KCJ2_9RHOB</name>
<gene>
    <name evidence="2" type="ORF">EV655_109161</name>
</gene>
<sequence>MKFSEIAGCSAATILLGLALSPVGAHATTLSNLIAGSTLIQGDVTFDNFAFTDFFDSETPFAGDRPVSASQIEITTAATASTVSLTATIAPGISIAGAPPGTNLDHIFEFFLDFTVSVAAPSTRQIIGASLGGGDLSASGDAVSEVVFAPGGFSIPGDRLEIFEAPGFVPSSASSDSQSLTAASSYLFEGSIEGNTGVGGMAGLSTFTLTFDLAGNAPPGPAPVPIPASLPLLLGALAGLGLLHRRPRG</sequence>
<accession>A0A4R2KCJ2</accession>
<dbReference type="Proteomes" id="UP000295142">
    <property type="component" value="Unassembled WGS sequence"/>
</dbReference>
<dbReference type="AlphaFoldDB" id="A0A4R2KCJ2"/>
<feature type="chain" id="PRO_5020437245" evidence="1">
    <location>
        <begin position="28"/>
        <end position="249"/>
    </location>
</feature>
<protein>
    <submittedName>
        <fullName evidence="2">Putative secreted protein</fullName>
    </submittedName>
</protein>
<keyword evidence="3" id="KW-1185">Reference proteome</keyword>
<evidence type="ECO:0000313" key="2">
    <source>
        <dbReference type="EMBL" id="TCO70614.1"/>
    </source>
</evidence>
<proteinExistence type="predicted"/>
<evidence type="ECO:0000313" key="3">
    <source>
        <dbReference type="Proteomes" id="UP000295142"/>
    </source>
</evidence>
<reference evidence="2 3" key="1">
    <citation type="submission" date="2019-03" db="EMBL/GenBank/DDBJ databases">
        <title>Genomic Encyclopedia of Type Strains, Phase IV (KMG-IV): sequencing the most valuable type-strain genomes for metagenomic binning, comparative biology and taxonomic classification.</title>
        <authorList>
            <person name="Goeker M."/>
        </authorList>
    </citation>
    <scope>NUCLEOTIDE SEQUENCE [LARGE SCALE GENOMIC DNA]</scope>
    <source>
        <strain evidence="2 3">DSM 4868</strain>
    </source>
</reference>
<dbReference type="EMBL" id="SLWW01000009">
    <property type="protein sequence ID" value="TCO70614.1"/>
    <property type="molecule type" value="Genomic_DNA"/>
</dbReference>
<comment type="caution">
    <text evidence="2">The sequence shown here is derived from an EMBL/GenBank/DDBJ whole genome shotgun (WGS) entry which is preliminary data.</text>
</comment>
<feature type="signal peptide" evidence="1">
    <location>
        <begin position="1"/>
        <end position="27"/>
    </location>
</feature>
<evidence type="ECO:0000256" key="1">
    <source>
        <dbReference type="SAM" id="SignalP"/>
    </source>
</evidence>
<keyword evidence="1" id="KW-0732">Signal</keyword>
<organism evidence="2 3">
    <name type="scientific">Rhodovulum euryhalinum</name>
    <dbReference type="NCBI Taxonomy" id="35805"/>
    <lineage>
        <taxon>Bacteria</taxon>
        <taxon>Pseudomonadati</taxon>
        <taxon>Pseudomonadota</taxon>
        <taxon>Alphaproteobacteria</taxon>
        <taxon>Rhodobacterales</taxon>
        <taxon>Paracoccaceae</taxon>
        <taxon>Rhodovulum</taxon>
    </lineage>
</organism>